<evidence type="ECO:0000256" key="3">
    <source>
        <dbReference type="SAM" id="Phobius"/>
    </source>
</evidence>
<name>A0AAW0WTS4_CHEQU</name>
<evidence type="ECO:0000259" key="4">
    <source>
        <dbReference type="PROSITE" id="PS50192"/>
    </source>
</evidence>
<dbReference type="InterPro" id="IPR000727">
    <property type="entry name" value="T_SNARE_dom"/>
</dbReference>
<dbReference type="GO" id="GO:0006906">
    <property type="term" value="P:vesicle fusion"/>
    <property type="evidence" value="ECO:0007669"/>
    <property type="project" value="TreeGrafter"/>
</dbReference>
<evidence type="ECO:0000313" key="6">
    <source>
        <dbReference type="Proteomes" id="UP001445076"/>
    </source>
</evidence>
<comment type="similarity">
    <text evidence="2">Belongs to the syntaxin family.</text>
</comment>
<dbReference type="PANTHER" id="PTHR19957">
    <property type="entry name" value="SYNTAXIN"/>
    <property type="match status" value="1"/>
</dbReference>
<dbReference type="CDD" id="cd15848">
    <property type="entry name" value="SNARE_syntaxin1-like"/>
    <property type="match status" value="1"/>
</dbReference>
<dbReference type="GO" id="GO:0005886">
    <property type="term" value="C:plasma membrane"/>
    <property type="evidence" value="ECO:0007669"/>
    <property type="project" value="TreeGrafter"/>
</dbReference>
<dbReference type="SUPFAM" id="SSF47661">
    <property type="entry name" value="t-snare proteins"/>
    <property type="match status" value="1"/>
</dbReference>
<gene>
    <name evidence="5" type="ORF">OTU49_007520</name>
</gene>
<dbReference type="GO" id="GO:0005484">
    <property type="term" value="F:SNAP receptor activity"/>
    <property type="evidence" value="ECO:0007669"/>
    <property type="project" value="TreeGrafter"/>
</dbReference>
<organism evidence="5 6">
    <name type="scientific">Cherax quadricarinatus</name>
    <name type="common">Australian red claw crayfish</name>
    <dbReference type="NCBI Taxonomy" id="27406"/>
    <lineage>
        <taxon>Eukaryota</taxon>
        <taxon>Metazoa</taxon>
        <taxon>Ecdysozoa</taxon>
        <taxon>Arthropoda</taxon>
        <taxon>Crustacea</taxon>
        <taxon>Multicrustacea</taxon>
        <taxon>Malacostraca</taxon>
        <taxon>Eumalacostraca</taxon>
        <taxon>Eucarida</taxon>
        <taxon>Decapoda</taxon>
        <taxon>Pleocyemata</taxon>
        <taxon>Astacidea</taxon>
        <taxon>Parastacoidea</taxon>
        <taxon>Parastacidae</taxon>
        <taxon>Cherax</taxon>
    </lineage>
</organism>
<feature type="transmembrane region" description="Helical" evidence="3">
    <location>
        <begin position="261"/>
        <end position="282"/>
    </location>
</feature>
<reference evidence="5 6" key="1">
    <citation type="journal article" date="2024" name="BMC Genomics">
        <title>Genome assembly of redclaw crayfish (Cherax quadricarinatus) provides insights into its immune adaptation and hypoxia tolerance.</title>
        <authorList>
            <person name="Liu Z."/>
            <person name="Zheng J."/>
            <person name="Li H."/>
            <person name="Fang K."/>
            <person name="Wang S."/>
            <person name="He J."/>
            <person name="Zhou D."/>
            <person name="Weng S."/>
            <person name="Chi M."/>
            <person name="Gu Z."/>
            <person name="He J."/>
            <person name="Li F."/>
            <person name="Wang M."/>
        </authorList>
    </citation>
    <scope>NUCLEOTIDE SEQUENCE [LARGE SCALE GENOMIC DNA]</scope>
    <source>
        <strain evidence="5">ZL_2023a</strain>
    </source>
</reference>
<dbReference type="InterPro" id="IPR045242">
    <property type="entry name" value="Syntaxin"/>
</dbReference>
<comment type="subcellular location">
    <subcellularLocation>
        <location evidence="1">Membrane</location>
        <topology evidence="1">Single-pass type IV membrane protein</topology>
    </subcellularLocation>
</comment>
<protein>
    <recommendedName>
        <fullName evidence="4">t-SNARE coiled-coil homology domain-containing protein</fullName>
    </recommendedName>
</protein>
<dbReference type="InterPro" id="IPR010989">
    <property type="entry name" value="SNARE"/>
</dbReference>
<accession>A0AAW0WTS4</accession>
<keyword evidence="3" id="KW-1133">Transmembrane helix</keyword>
<keyword evidence="6" id="KW-1185">Reference proteome</keyword>
<keyword evidence="3" id="KW-0812">Transmembrane</keyword>
<dbReference type="GO" id="GO:0012505">
    <property type="term" value="C:endomembrane system"/>
    <property type="evidence" value="ECO:0007669"/>
    <property type="project" value="TreeGrafter"/>
</dbReference>
<keyword evidence="3" id="KW-0472">Membrane</keyword>
<dbReference type="EMBL" id="JARKIK010000061">
    <property type="protein sequence ID" value="KAK8731274.1"/>
    <property type="molecule type" value="Genomic_DNA"/>
</dbReference>
<dbReference type="Gene3D" id="1.20.58.70">
    <property type="match status" value="1"/>
</dbReference>
<comment type="caution">
    <text evidence="5">The sequence shown here is derived from an EMBL/GenBank/DDBJ whole genome shotgun (WGS) entry which is preliminary data.</text>
</comment>
<dbReference type="GO" id="GO:0031201">
    <property type="term" value="C:SNARE complex"/>
    <property type="evidence" value="ECO:0007669"/>
    <property type="project" value="TreeGrafter"/>
</dbReference>
<dbReference type="SMART" id="SM00397">
    <property type="entry name" value="t_SNARE"/>
    <property type="match status" value="1"/>
</dbReference>
<dbReference type="PANTHER" id="PTHR19957:SF307">
    <property type="entry name" value="PROTEIN SSO1-RELATED"/>
    <property type="match status" value="1"/>
</dbReference>
<evidence type="ECO:0000313" key="5">
    <source>
        <dbReference type="EMBL" id="KAK8731274.1"/>
    </source>
</evidence>
<dbReference type="Pfam" id="PF05739">
    <property type="entry name" value="SNARE"/>
    <property type="match status" value="1"/>
</dbReference>
<proteinExistence type="inferred from homology"/>
<evidence type="ECO:0000256" key="2">
    <source>
        <dbReference type="ARBA" id="ARBA00009063"/>
    </source>
</evidence>
<dbReference type="GO" id="GO:0000149">
    <property type="term" value="F:SNARE binding"/>
    <property type="evidence" value="ECO:0007669"/>
    <property type="project" value="TreeGrafter"/>
</dbReference>
<sequence length="283" mass="32957">MMIRDRLKELRELSKRQSITEDDVVSIYYDDDNDQKALLDLLDKIGPLYIKLKEMMDSVYELRLMVHEHDNRHKVDDKISKIKAQARKLRTCLDEIKNKSETTTGVVGHVARTHHLSLVIHLSMVLRELSVMQADTHDRHAQYVRKELIITGQAGIDEAELENLLEETTEIFTQNIIQETQVARQQLHDLQERHDAFIKLEKSITELHHMFHEVNALVFDQGDVINRIENSVFESQTRTEKAKGELIEARINQRKSLKKKIIIAIILSVILLIILLIVIFSFL</sequence>
<dbReference type="Proteomes" id="UP001445076">
    <property type="component" value="Unassembled WGS sequence"/>
</dbReference>
<dbReference type="PROSITE" id="PS50192">
    <property type="entry name" value="T_SNARE"/>
    <property type="match status" value="1"/>
</dbReference>
<dbReference type="GO" id="GO:0006886">
    <property type="term" value="P:intracellular protein transport"/>
    <property type="evidence" value="ECO:0007669"/>
    <property type="project" value="TreeGrafter"/>
</dbReference>
<dbReference type="GO" id="GO:0006887">
    <property type="term" value="P:exocytosis"/>
    <property type="evidence" value="ECO:0007669"/>
    <property type="project" value="TreeGrafter"/>
</dbReference>
<feature type="domain" description="T-SNARE coiled-coil homology" evidence="4">
    <location>
        <begin position="187"/>
        <end position="249"/>
    </location>
</feature>
<dbReference type="AlphaFoldDB" id="A0AAW0WTS4"/>
<dbReference type="GO" id="GO:0048278">
    <property type="term" value="P:vesicle docking"/>
    <property type="evidence" value="ECO:0007669"/>
    <property type="project" value="TreeGrafter"/>
</dbReference>
<evidence type="ECO:0000256" key="1">
    <source>
        <dbReference type="ARBA" id="ARBA00004211"/>
    </source>
</evidence>